<evidence type="ECO:0000313" key="4">
    <source>
        <dbReference type="Proteomes" id="UP000777438"/>
    </source>
</evidence>
<evidence type="ECO:0000256" key="2">
    <source>
        <dbReference type="SAM" id="MobiDB-lite"/>
    </source>
</evidence>
<comment type="caution">
    <text evidence="3">The sequence shown here is derived from an EMBL/GenBank/DDBJ whole genome shotgun (WGS) entry which is preliminary data.</text>
</comment>
<proteinExistence type="predicted"/>
<keyword evidence="1" id="KW-0175">Coiled coil</keyword>
<feature type="compositionally biased region" description="Basic and acidic residues" evidence="2">
    <location>
        <begin position="19"/>
        <end position="53"/>
    </location>
</feature>
<protein>
    <submittedName>
        <fullName evidence="3">Uncharacterized protein</fullName>
    </submittedName>
</protein>
<feature type="region of interest" description="Disordered" evidence="2">
    <location>
        <begin position="1"/>
        <end position="114"/>
    </location>
</feature>
<evidence type="ECO:0000256" key="1">
    <source>
        <dbReference type="SAM" id="Coils"/>
    </source>
</evidence>
<dbReference type="EMBL" id="JAGPYM010000004">
    <property type="protein sequence ID" value="KAH6895962.1"/>
    <property type="molecule type" value="Genomic_DNA"/>
</dbReference>
<feature type="compositionally biased region" description="Low complexity" evidence="2">
    <location>
        <begin position="97"/>
        <end position="106"/>
    </location>
</feature>
<keyword evidence="4" id="KW-1185">Reference proteome</keyword>
<dbReference type="OrthoDB" id="5213630at2759"/>
<reference evidence="3 4" key="1">
    <citation type="journal article" date="2021" name="Nat. Commun.">
        <title>Genetic determinants of endophytism in the Arabidopsis root mycobiome.</title>
        <authorList>
            <person name="Mesny F."/>
            <person name="Miyauchi S."/>
            <person name="Thiergart T."/>
            <person name="Pickel B."/>
            <person name="Atanasova L."/>
            <person name="Karlsson M."/>
            <person name="Huettel B."/>
            <person name="Barry K.W."/>
            <person name="Haridas S."/>
            <person name="Chen C."/>
            <person name="Bauer D."/>
            <person name="Andreopoulos W."/>
            <person name="Pangilinan J."/>
            <person name="LaButti K."/>
            <person name="Riley R."/>
            <person name="Lipzen A."/>
            <person name="Clum A."/>
            <person name="Drula E."/>
            <person name="Henrissat B."/>
            <person name="Kohler A."/>
            <person name="Grigoriev I.V."/>
            <person name="Martin F.M."/>
            <person name="Hacquard S."/>
        </authorList>
    </citation>
    <scope>NUCLEOTIDE SEQUENCE [LARGE SCALE GENOMIC DNA]</scope>
    <source>
        <strain evidence="3 4">MPI-CAGE-CH-0241</strain>
    </source>
</reference>
<accession>A0A9P8WF81</accession>
<evidence type="ECO:0000313" key="3">
    <source>
        <dbReference type="EMBL" id="KAH6895962.1"/>
    </source>
</evidence>
<sequence length="493" mass="56045">MSRPRPLGLSDGFGSDSVDMDRDDALSLPRHKDDDGRKRSLKSYQHDRLDQKEPPLQFAPTNGGSSWGSSQRPMNERDRDNHHPYRESGHERRPEASSVKGSGSSSRRNPAKKILDMVYGREPSYRQSYAHRVDDIDSRETPYQETTHLREIEELRLRLTDANAVIETLQGRLKVHEEISAQLKRRNNVMQSSLDAQYELLGRQEQDSNISGEFDEIFIQLKNWTSRFCSSAKSPMQVTDVHRENFELIRRVLPSLASAEDLPEFLPPNYIRRRRNFVRGWVGLILAEFIICSLPEPSYPASAAQDFWMPPATRNSITELQKTLLESGEAVTLTAFHRWRTITMAMLDKVYTPIQWPQDTINLVDDRVDFALSAILPLTSQPGNGEQRQKLIDNIFFPALSFSQLLRRQCACWSVRFPDLAASNRFEPSTMVDVDNQPEDDVEGATADQCSKSVKIVVTPALFKSGNQDGLRYDMGGPVQEAEVSCAEFPAVE</sequence>
<organism evidence="3 4">
    <name type="scientific">Thelonectria olida</name>
    <dbReference type="NCBI Taxonomy" id="1576542"/>
    <lineage>
        <taxon>Eukaryota</taxon>
        <taxon>Fungi</taxon>
        <taxon>Dikarya</taxon>
        <taxon>Ascomycota</taxon>
        <taxon>Pezizomycotina</taxon>
        <taxon>Sordariomycetes</taxon>
        <taxon>Hypocreomycetidae</taxon>
        <taxon>Hypocreales</taxon>
        <taxon>Nectriaceae</taxon>
        <taxon>Thelonectria</taxon>
    </lineage>
</organism>
<dbReference type="Proteomes" id="UP000777438">
    <property type="component" value="Unassembled WGS sequence"/>
</dbReference>
<feature type="coiled-coil region" evidence="1">
    <location>
        <begin position="152"/>
        <end position="186"/>
    </location>
</feature>
<dbReference type="AlphaFoldDB" id="A0A9P8WF81"/>
<gene>
    <name evidence="3" type="ORF">B0T10DRAFT_587564</name>
</gene>
<name>A0A9P8WF81_9HYPO</name>
<feature type="compositionally biased region" description="Polar residues" evidence="2">
    <location>
        <begin position="59"/>
        <end position="73"/>
    </location>
</feature>
<feature type="compositionally biased region" description="Basic and acidic residues" evidence="2">
    <location>
        <begin position="74"/>
        <end position="95"/>
    </location>
</feature>